<sequence>MRLDGAHGQLIFSICVGLLGIAVIATSVSHGLREIRTARGQYVTDSASDDRTDAGTDSPGTVRDRR</sequence>
<evidence type="ECO:0000313" key="3">
    <source>
        <dbReference type="EMBL" id="SUA47543.1"/>
    </source>
</evidence>
<gene>
    <name evidence="3" type="ORF">NCTC13184_06084</name>
</gene>
<evidence type="ECO:0000256" key="1">
    <source>
        <dbReference type="SAM" id="MobiDB-lite"/>
    </source>
</evidence>
<feature type="region of interest" description="Disordered" evidence="1">
    <location>
        <begin position="40"/>
        <end position="66"/>
    </location>
</feature>
<name>A0A378X4R9_9NOCA</name>
<accession>A0A378X4R9</accession>
<reference evidence="3 4" key="1">
    <citation type="submission" date="2018-06" db="EMBL/GenBank/DDBJ databases">
        <authorList>
            <consortium name="Pathogen Informatics"/>
            <person name="Doyle S."/>
        </authorList>
    </citation>
    <scope>NUCLEOTIDE SEQUENCE [LARGE SCALE GENOMIC DNA]</scope>
    <source>
        <strain evidence="3 4">NCTC13184</strain>
    </source>
</reference>
<keyword evidence="2" id="KW-0472">Membrane</keyword>
<evidence type="ECO:0000313" key="4">
    <source>
        <dbReference type="Proteomes" id="UP000255082"/>
    </source>
</evidence>
<keyword evidence="2" id="KW-1133">Transmembrane helix</keyword>
<dbReference type="EMBL" id="UGRU01000001">
    <property type="protein sequence ID" value="SUA47543.1"/>
    <property type="molecule type" value="Genomic_DNA"/>
</dbReference>
<proteinExistence type="predicted"/>
<dbReference type="Proteomes" id="UP000255082">
    <property type="component" value="Unassembled WGS sequence"/>
</dbReference>
<dbReference type="AlphaFoldDB" id="A0A378X4R9"/>
<protein>
    <submittedName>
        <fullName evidence="3">Uncharacterized protein</fullName>
    </submittedName>
</protein>
<keyword evidence="2" id="KW-0812">Transmembrane</keyword>
<organism evidence="3 4">
    <name type="scientific">Nocardia africana</name>
    <dbReference type="NCBI Taxonomy" id="134964"/>
    <lineage>
        <taxon>Bacteria</taxon>
        <taxon>Bacillati</taxon>
        <taxon>Actinomycetota</taxon>
        <taxon>Actinomycetes</taxon>
        <taxon>Mycobacteriales</taxon>
        <taxon>Nocardiaceae</taxon>
        <taxon>Nocardia</taxon>
    </lineage>
</organism>
<evidence type="ECO:0000256" key="2">
    <source>
        <dbReference type="SAM" id="Phobius"/>
    </source>
</evidence>
<feature type="transmembrane region" description="Helical" evidence="2">
    <location>
        <begin position="6"/>
        <end position="29"/>
    </location>
</feature>